<accession>A0ABQ1I380</accession>
<proteinExistence type="predicted"/>
<dbReference type="RefSeq" id="WP_055733827.1">
    <property type="nucleotide sequence ID" value="NZ_BMDY01000016.1"/>
</dbReference>
<reference evidence="2" key="1">
    <citation type="journal article" date="2019" name="Int. J. Syst. Evol. Microbiol.">
        <title>The Global Catalogue of Microorganisms (GCM) 10K type strain sequencing project: providing services to taxonomists for standard genome sequencing and annotation.</title>
        <authorList>
            <consortium name="The Broad Institute Genomics Platform"/>
            <consortium name="The Broad Institute Genome Sequencing Center for Infectious Disease"/>
            <person name="Wu L."/>
            <person name="Ma J."/>
        </authorList>
    </citation>
    <scope>NUCLEOTIDE SEQUENCE [LARGE SCALE GENOMIC DNA]</scope>
    <source>
        <strain evidence="2">CGMCC 1.10131</strain>
    </source>
</reference>
<evidence type="ECO:0000313" key="1">
    <source>
        <dbReference type="EMBL" id="GGB11973.1"/>
    </source>
</evidence>
<gene>
    <name evidence="1" type="ORF">GCM10007414_26850</name>
</gene>
<dbReference type="EMBL" id="BMDY01000016">
    <property type="protein sequence ID" value="GGB11973.1"/>
    <property type="molecule type" value="Genomic_DNA"/>
</dbReference>
<evidence type="ECO:0008006" key="3">
    <source>
        <dbReference type="Google" id="ProtNLM"/>
    </source>
</evidence>
<name>A0ABQ1I380_9ALTE</name>
<evidence type="ECO:0000313" key="2">
    <source>
        <dbReference type="Proteomes" id="UP000651977"/>
    </source>
</evidence>
<dbReference type="Proteomes" id="UP000651977">
    <property type="component" value="Unassembled WGS sequence"/>
</dbReference>
<comment type="caution">
    <text evidence="1">The sequence shown here is derived from an EMBL/GenBank/DDBJ whole genome shotgun (WGS) entry which is preliminary data.</text>
</comment>
<organism evidence="1 2">
    <name type="scientific">Agarivorans gilvus</name>
    <dbReference type="NCBI Taxonomy" id="680279"/>
    <lineage>
        <taxon>Bacteria</taxon>
        <taxon>Pseudomonadati</taxon>
        <taxon>Pseudomonadota</taxon>
        <taxon>Gammaproteobacteria</taxon>
        <taxon>Alteromonadales</taxon>
        <taxon>Alteromonadaceae</taxon>
        <taxon>Agarivorans</taxon>
    </lineage>
</organism>
<keyword evidence="2" id="KW-1185">Reference proteome</keyword>
<protein>
    <recommendedName>
        <fullName evidence="3">DUF2383 domain-containing protein</fullName>
    </recommendedName>
</protein>
<sequence length="143" mass="16320">MNRTACANTEDEPQFAVAIQVINLLRDHYQRCLSLIHQPLEHAVRRALERLIRVEQKAICSLANFVKKEDLKQDIIKQSSASVRLVEPSTDALLQENLALIEALKLQLQALQQPALIQLLSYWLAALQIEHDELAKHIQAQRV</sequence>